<dbReference type="Proteomes" id="UP000433883">
    <property type="component" value="Unassembled WGS sequence"/>
</dbReference>
<protein>
    <submittedName>
        <fullName evidence="2">Uncharacterized protein</fullName>
    </submittedName>
</protein>
<accession>A0A8H3U699</accession>
<dbReference type="EMBL" id="WNWQ01000746">
    <property type="protein sequence ID" value="KAE9964085.1"/>
    <property type="molecule type" value="Genomic_DNA"/>
</dbReference>
<evidence type="ECO:0000313" key="2">
    <source>
        <dbReference type="EMBL" id="KAE9964085.1"/>
    </source>
</evidence>
<reference evidence="2 3" key="1">
    <citation type="submission" date="2019-11" db="EMBL/GenBank/DDBJ databases">
        <title>Venturia inaequalis Genome Resource.</title>
        <authorList>
            <person name="Lichtner F.J."/>
        </authorList>
    </citation>
    <scope>NUCLEOTIDE SEQUENCE [LARGE SCALE GENOMIC DNA]</scope>
    <source>
        <strain evidence="2">Bline_iso_100314</strain>
    </source>
</reference>
<gene>
    <name evidence="2" type="ORF">BLS_008663</name>
</gene>
<feature type="coiled-coil region" evidence="1">
    <location>
        <begin position="12"/>
        <end position="46"/>
    </location>
</feature>
<name>A0A8H3U699_VENIN</name>
<dbReference type="AlphaFoldDB" id="A0A8H3U699"/>
<comment type="caution">
    <text evidence="2">The sequence shown here is derived from an EMBL/GenBank/DDBJ whole genome shotgun (WGS) entry which is preliminary data.</text>
</comment>
<organism evidence="2 3">
    <name type="scientific">Venturia inaequalis</name>
    <name type="common">Apple scab fungus</name>
    <dbReference type="NCBI Taxonomy" id="5025"/>
    <lineage>
        <taxon>Eukaryota</taxon>
        <taxon>Fungi</taxon>
        <taxon>Dikarya</taxon>
        <taxon>Ascomycota</taxon>
        <taxon>Pezizomycotina</taxon>
        <taxon>Dothideomycetes</taxon>
        <taxon>Pleosporomycetidae</taxon>
        <taxon>Venturiales</taxon>
        <taxon>Venturiaceae</taxon>
        <taxon>Venturia</taxon>
    </lineage>
</organism>
<sequence length="123" mass="13542">MSGDNQLLQEKVTHLLQEISTARCKLEQTTEQLQVTKAALKTARADVSFPWKRVSVVVIFLVICILSAKGDERARVDGLLDRVVSMSRAFEQIKSICEAKYVAKTTVQTILSIVAATNTTGAF</sequence>
<keyword evidence="1" id="KW-0175">Coiled coil</keyword>
<evidence type="ECO:0000313" key="3">
    <source>
        <dbReference type="Proteomes" id="UP000433883"/>
    </source>
</evidence>
<proteinExistence type="predicted"/>
<evidence type="ECO:0000256" key="1">
    <source>
        <dbReference type="SAM" id="Coils"/>
    </source>
</evidence>